<evidence type="ECO:0000256" key="2">
    <source>
        <dbReference type="ARBA" id="ARBA00012652"/>
    </source>
</evidence>
<dbReference type="Pfam" id="PF17389">
    <property type="entry name" value="Bac_rhamnosid6H"/>
    <property type="match status" value="1"/>
</dbReference>
<dbReference type="PANTHER" id="PTHR33307:SF6">
    <property type="entry name" value="ALPHA-RHAMNOSIDASE (EUROFUNG)-RELATED"/>
    <property type="match status" value="1"/>
</dbReference>
<sequence length="241" mass="26652">MNGSLIDVEHDQKVLGGVPAMVMVTPNATLPDPTCSIGAVRRDGRQEHFSSVVYEHDYLDEDIATKSNRCYTLVGYQDLPAWIGSTQQLRPTESHSARKEIHDQYVIPNGRITSDAQAAYALAICFDLLTPVQRVRAGNRLVELVRKNEFDIGTGFAGTPYLCEALALTGHVQVAYSMLLGKNCPAWLYPVMMGATPVWERWDSILPDGSINPGEMTPFNHYAFGAIAKFLLERVAGLQRL</sequence>
<evidence type="ECO:0000313" key="4">
    <source>
        <dbReference type="EMBL" id="KAF5858942.1"/>
    </source>
</evidence>
<comment type="catalytic activity">
    <reaction evidence="1">
        <text>Hydrolysis of terminal non-reducing alpha-L-rhamnose residues in alpha-L-rhamnosides.</text>
        <dbReference type="EC" id="3.2.1.40"/>
    </reaction>
</comment>
<protein>
    <recommendedName>
        <fullName evidence="2">alpha-L-rhamnosidase</fullName>
        <ecNumber evidence="2">3.2.1.40</ecNumber>
    </recommendedName>
</protein>
<dbReference type="PANTHER" id="PTHR33307">
    <property type="entry name" value="ALPHA-RHAMNOSIDASE (EUROFUNG)"/>
    <property type="match status" value="1"/>
</dbReference>
<dbReference type="GO" id="GO:0005975">
    <property type="term" value="P:carbohydrate metabolic process"/>
    <property type="evidence" value="ECO:0007669"/>
    <property type="project" value="InterPro"/>
</dbReference>
<accession>A0A8H6A132</accession>
<evidence type="ECO:0000313" key="5">
    <source>
        <dbReference type="Proteomes" id="UP000541154"/>
    </source>
</evidence>
<feature type="domain" description="Alpha-L-rhamnosidase six-hairpin glycosidase" evidence="3">
    <location>
        <begin position="94"/>
        <end position="235"/>
    </location>
</feature>
<dbReference type="InterPro" id="IPR016007">
    <property type="entry name" value="Alpha_rhamnosid"/>
</dbReference>
<gene>
    <name evidence="4" type="ORF">ETB97_003545</name>
</gene>
<proteinExistence type="predicted"/>
<evidence type="ECO:0000259" key="3">
    <source>
        <dbReference type="Pfam" id="PF17389"/>
    </source>
</evidence>
<organism evidence="4 5">
    <name type="scientific">Petromyces alliaceus</name>
    <name type="common">Aspergillus alliaceus</name>
    <dbReference type="NCBI Taxonomy" id="209559"/>
    <lineage>
        <taxon>Eukaryota</taxon>
        <taxon>Fungi</taxon>
        <taxon>Dikarya</taxon>
        <taxon>Ascomycota</taxon>
        <taxon>Pezizomycotina</taxon>
        <taxon>Eurotiomycetes</taxon>
        <taxon>Eurotiomycetidae</taxon>
        <taxon>Eurotiales</taxon>
        <taxon>Aspergillaceae</taxon>
        <taxon>Aspergillus</taxon>
        <taxon>Aspergillus subgen. Circumdati</taxon>
    </lineage>
</organism>
<evidence type="ECO:0000256" key="1">
    <source>
        <dbReference type="ARBA" id="ARBA00001445"/>
    </source>
</evidence>
<dbReference type="Proteomes" id="UP000541154">
    <property type="component" value="Unassembled WGS sequence"/>
</dbReference>
<dbReference type="AlphaFoldDB" id="A0A8H6A132"/>
<reference evidence="4 5" key="1">
    <citation type="submission" date="2019-04" db="EMBL/GenBank/DDBJ databases">
        <title>Aspergillus burnettii sp. nov., novel species from soil in southeast Queensland.</title>
        <authorList>
            <person name="Gilchrist C.L.M."/>
            <person name="Pitt J.I."/>
            <person name="Lange L."/>
            <person name="Lacey H.J."/>
            <person name="Vuong D."/>
            <person name="Midgley D.J."/>
            <person name="Greenfield P."/>
            <person name="Bradbury M."/>
            <person name="Lacey E."/>
            <person name="Busk P.K."/>
            <person name="Pilgaard B."/>
            <person name="Chooi Y.H."/>
            <person name="Piggott A.M."/>
        </authorList>
    </citation>
    <scope>NUCLEOTIDE SEQUENCE [LARGE SCALE GENOMIC DNA]</scope>
    <source>
        <strain evidence="4 5">FRR 5400</strain>
    </source>
</reference>
<dbReference type="SUPFAM" id="SSF48208">
    <property type="entry name" value="Six-hairpin glycosidases"/>
    <property type="match status" value="1"/>
</dbReference>
<dbReference type="Gene3D" id="1.50.10.10">
    <property type="match status" value="1"/>
</dbReference>
<comment type="caution">
    <text evidence="4">The sequence shown here is derived from an EMBL/GenBank/DDBJ whole genome shotgun (WGS) entry which is preliminary data.</text>
</comment>
<dbReference type="GO" id="GO:0030596">
    <property type="term" value="F:alpha-L-rhamnosidase activity"/>
    <property type="evidence" value="ECO:0007669"/>
    <property type="project" value="UniProtKB-EC"/>
</dbReference>
<dbReference type="EMBL" id="SPNV01000184">
    <property type="protein sequence ID" value="KAF5858942.1"/>
    <property type="molecule type" value="Genomic_DNA"/>
</dbReference>
<dbReference type="InterPro" id="IPR035396">
    <property type="entry name" value="Bac_rhamnosid6H"/>
</dbReference>
<name>A0A8H6A132_PETAA</name>
<dbReference type="EC" id="3.2.1.40" evidence="2"/>
<dbReference type="InterPro" id="IPR008928">
    <property type="entry name" value="6-hairpin_glycosidase_sf"/>
</dbReference>
<keyword evidence="5" id="KW-1185">Reference proteome</keyword>
<dbReference type="InterPro" id="IPR012341">
    <property type="entry name" value="6hp_glycosidase-like_sf"/>
</dbReference>